<dbReference type="EMBL" id="LSRE01000010">
    <property type="protein sequence ID" value="KXO99254.1"/>
    <property type="molecule type" value="Genomic_DNA"/>
</dbReference>
<dbReference type="Proteomes" id="UP000070409">
    <property type="component" value="Unassembled WGS sequence"/>
</dbReference>
<dbReference type="PANTHER" id="PTHR28004">
    <property type="entry name" value="ZGC:162816-RELATED"/>
    <property type="match status" value="1"/>
</dbReference>
<evidence type="ECO:0000259" key="1">
    <source>
        <dbReference type="SMART" id="SM01119"/>
    </source>
</evidence>
<dbReference type="RefSeq" id="WP_068744729.1">
    <property type="nucleotide sequence ID" value="NZ_LSRE01000010.1"/>
</dbReference>
<dbReference type="SMART" id="SM01119">
    <property type="entry name" value="D-ser_dehydrat"/>
    <property type="match status" value="1"/>
</dbReference>
<dbReference type="SUPFAM" id="SSF51419">
    <property type="entry name" value="PLP-binding barrel"/>
    <property type="match status" value="1"/>
</dbReference>
<protein>
    <submittedName>
        <fullName evidence="2">Amino acid deaminase</fullName>
    </submittedName>
</protein>
<dbReference type="InterPro" id="IPR051466">
    <property type="entry name" value="D-amino_acid_metab_enzyme"/>
</dbReference>
<feature type="domain" description="D-serine dehydratase-like" evidence="1">
    <location>
        <begin position="304"/>
        <end position="401"/>
    </location>
</feature>
<organism evidence="2 3">
    <name type="scientific">Tsukamurella pseudospumae</name>
    <dbReference type="NCBI Taxonomy" id="239498"/>
    <lineage>
        <taxon>Bacteria</taxon>
        <taxon>Bacillati</taxon>
        <taxon>Actinomycetota</taxon>
        <taxon>Actinomycetes</taxon>
        <taxon>Mycobacteriales</taxon>
        <taxon>Tsukamurellaceae</taxon>
        <taxon>Tsukamurella</taxon>
    </lineage>
</organism>
<dbReference type="Gene3D" id="3.20.20.10">
    <property type="entry name" value="Alanine racemase"/>
    <property type="match status" value="1"/>
</dbReference>
<name>A0A137ZM32_9ACTN</name>
<comment type="caution">
    <text evidence="2">The sequence shown here is derived from an EMBL/GenBank/DDBJ whole genome shotgun (WGS) entry which is preliminary data.</text>
</comment>
<evidence type="ECO:0000313" key="2">
    <source>
        <dbReference type="EMBL" id="KXO99254.1"/>
    </source>
</evidence>
<gene>
    <name evidence="2" type="ORF">AXK61_18515</name>
</gene>
<keyword evidence="3" id="KW-1185">Reference proteome</keyword>
<dbReference type="PANTHER" id="PTHR28004:SF8">
    <property type="entry name" value="D-SERINE DEAMINASE"/>
    <property type="match status" value="1"/>
</dbReference>
<dbReference type="Pfam" id="PF14031">
    <property type="entry name" value="D-ser_dehydrat"/>
    <property type="match status" value="1"/>
</dbReference>
<reference evidence="2 3" key="1">
    <citation type="submission" date="2016-02" db="EMBL/GenBank/DDBJ databases">
        <authorList>
            <person name="Teng J.L."/>
            <person name="Tang Y."/>
            <person name="Huang Y."/>
            <person name="Guo F."/>
            <person name="Wei W."/>
            <person name="Chen J.H."/>
            <person name="Wong S.Y."/>
            <person name="Lau S.K."/>
            <person name="Woo P.C."/>
        </authorList>
    </citation>
    <scope>NUCLEOTIDE SEQUENCE [LARGE SCALE GENOMIC DNA]</scope>
    <source>
        <strain evidence="2 3">JCM 13375</strain>
    </source>
</reference>
<accession>A0A137ZM32</accession>
<sequence length="417" mass="44099">MANGIDARPHVLSVVDKAVPAWANGMNTADFLARAPHLADLSTPVLVLDRAAMAGNVAEFARWTAAHGFDLEPHGKTTMAPALWQDQLDAGSSAITIANLPQLQVAVAAGFRNLHVANAIADPAGLRWLGEALDADPALEVVLWADGVGTVDALERGLAGATRQPTVLVELGGPGGRTGARSVDEGFEIGRRIAASDRLRLGGVTGYEGAFAHDTSAEALTTVDDYLRGLLELHARLRPLYPEGRIVVSAGGSAYFDRVAAILGGVEDARVVVRSGAYIIHDDGFYRGITPSGREADAPRLRSAMHVWARVISRPEPGLALLDVGRRDVSFDEGLPEPQVAAAGLGAETRPIDAVITAVNDQHAFLRLAAEDPLVVGDVVRLGLSHPCTVFDKWRVIPVVADDGQDPQVVDVISTYF</sequence>
<evidence type="ECO:0000313" key="3">
    <source>
        <dbReference type="Proteomes" id="UP000070409"/>
    </source>
</evidence>
<dbReference type="InterPro" id="IPR026956">
    <property type="entry name" value="D-ser_dehydrat-like_dom"/>
</dbReference>
<dbReference type="InterPro" id="IPR029066">
    <property type="entry name" value="PLP-binding_barrel"/>
</dbReference>
<dbReference type="InterPro" id="IPR042208">
    <property type="entry name" value="D-ser_dehydrat-like_sf"/>
</dbReference>
<dbReference type="Gene3D" id="2.40.37.20">
    <property type="entry name" value="D-serine dehydratase-like domain"/>
    <property type="match status" value="1"/>
</dbReference>
<proteinExistence type="predicted"/>